<comment type="caution">
    <text evidence="1">The sequence shown here is derived from an EMBL/GenBank/DDBJ whole genome shotgun (WGS) entry which is preliminary data.</text>
</comment>
<protein>
    <submittedName>
        <fullName evidence="1">Uncharacterized protein</fullName>
    </submittedName>
</protein>
<dbReference type="EMBL" id="JALLPJ020000365">
    <property type="protein sequence ID" value="KAL3794253.1"/>
    <property type="molecule type" value="Genomic_DNA"/>
</dbReference>
<dbReference type="Proteomes" id="UP001530400">
    <property type="component" value="Unassembled WGS sequence"/>
</dbReference>
<gene>
    <name evidence="1" type="ORF">ACHAWO_006497</name>
</gene>
<keyword evidence="2" id="KW-1185">Reference proteome</keyword>
<organism evidence="1 2">
    <name type="scientific">Cyclotella atomus</name>
    <dbReference type="NCBI Taxonomy" id="382360"/>
    <lineage>
        <taxon>Eukaryota</taxon>
        <taxon>Sar</taxon>
        <taxon>Stramenopiles</taxon>
        <taxon>Ochrophyta</taxon>
        <taxon>Bacillariophyta</taxon>
        <taxon>Coscinodiscophyceae</taxon>
        <taxon>Thalassiosirophycidae</taxon>
        <taxon>Stephanodiscales</taxon>
        <taxon>Stephanodiscaceae</taxon>
        <taxon>Cyclotella</taxon>
    </lineage>
</organism>
<name>A0ABD3Q200_9STRA</name>
<evidence type="ECO:0000313" key="1">
    <source>
        <dbReference type="EMBL" id="KAL3794253.1"/>
    </source>
</evidence>
<reference evidence="1 2" key="1">
    <citation type="submission" date="2024-10" db="EMBL/GenBank/DDBJ databases">
        <title>Updated reference genomes for cyclostephanoid diatoms.</title>
        <authorList>
            <person name="Roberts W.R."/>
            <person name="Alverson A.J."/>
        </authorList>
    </citation>
    <scope>NUCLEOTIDE SEQUENCE [LARGE SCALE GENOMIC DNA]</scope>
    <source>
        <strain evidence="1 2">AJA010-31</strain>
    </source>
</reference>
<accession>A0ABD3Q200</accession>
<dbReference type="AlphaFoldDB" id="A0ABD3Q200"/>
<proteinExistence type="predicted"/>
<sequence length="160" mass="18289">MLRFVLDAKQLVIVLVTARYLIGAITRSGSIKLNLPNEMRSSYSGQDGQRFVPVNFQRRGKGNDVEDFGYQKPKGIKCNEHFAIKVQGNDEKCPILIYDPTHTFKFFIDPDQLGFKEILTEIHNEPAYQGRKTFMKASFDEEGICTVYPNTAGVKSQYNW</sequence>
<evidence type="ECO:0000313" key="2">
    <source>
        <dbReference type="Proteomes" id="UP001530400"/>
    </source>
</evidence>